<keyword evidence="1" id="KW-0812">Transmembrane</keyword>
<feature type="transmembrane region" description="Helical" evidence="1">
    <location>
        <begin position="194"/>
        <end position="211"/>
    </location>
</feature>
<accession>A0A4Q9GN48</accession>
<protein>
    <submittedName>
        <fullName evidence="2">DUF998 domain-containing protein</fullName>
    </submittedName>
</protein>
<proteinExistence type="predicted"/>
<keyword evidence="1" id="KW-1133">Transmembrane helix</keyword>
<feature type="transmembrane region" description="Helical" evidence="1">
    <location>
        <begin position="160"/>
        <end position="182"/>
    </location>
</feature>
<keyword evidence="3" id="KW-1185">Reference proteome</keyword>
<dbReference type="InterPro" id="IPR009339">
    <property type="entry name" value="DUF998"/>
</dbReference>
<organism evidence="2 3">
    <name type="scientific">Glaciihabitans arcticus</name>
    <dbReference type="NCBI Taxonomy" id="2668039"/>
    <lineage>
        <taxon>Bacteria</taxon>
        <taxon>Bacillati</taxon>
        <taxon>Actinomycetota</taxon>
        <taxon>Actinomycetes</taxon>
        <taxon>Micrococcales</taxon>
        <taxon>Microbacteriaceae</taxon>
        <taxon>Glaciihabitans</taxon>
    </lineage>
</organism>
<dbReference type="Proteomes" id="UP000294194">
    <property type="component" value="Unassembled WGS sequence"/>
</dbReference>
<evidence type="ECO:0000256" key="1">
    <source>
        <dbReference type="SAM" id="Phobius"/>
    </source>
</evidence>
<keyword evidence="1" id="KW-0472">Membrane</keyword>
<dbReference type="Pfam" id="PF06197">
    <property type="entry name" value="DUF998"/>
    <property type="match status" value="1"/>
</dbReference>
<gene>
    <name evidence="2" type="ORF">EYE40_01765</name>
</gene>
<dbReference type="EMBL" id="SISG01000001">
    <property type="protein sequence ID" value="TBN56222.1"/>
    <property type="molecule type" value="Genomic_DNA"/>
</dbReference>
<evidence type="ECO:0000313" key="2">
    <source>
        <dbReference type="EMBL" id="TBN56222.1"/>
    </source>
</evidence>
<dbReference type="RefSeq" id="WP_130980332.1">
    <property type="nucleotide sequence ID" value="NZ_SISG01000001.1"/>
</dbReference>
<sequence length="218" mass="22946">MTRRQLLLRAILAAFGPIVFLAAEAISALGWTAGTYNYGHNFISDLGTRVCTADFGGRAMCSPLWPVMTFGFVAMGAAVMTTMFLLARSLTKGRRITVSVLGISVLVGMLLVAIFPGGIESVASGAIALHALGAGIAIAAGNLLAIVLGSARTQLGMPRWYAYVIPIIGVIGLVGLVFTVTPQSIADPAIFERIAVYSIFAWQLITSALLFRRAVTTP</sequence>
<comment type="caution">
    <text evidence="2">The sequence shown here is derived from an EMBL/GenBank/DDBJ whole genome shotgun (WGS) entry which is preliminary data.</text>
</comment>
<reference evidence="3" key="1">
    <citation type="submission" date="2019-02" db="EMBL/GenBank/DDBJ databases">
        <title>Glaciihabitans arcticus sp. nov., a psychrotolerant bacterium isolated from polar soil.</title>
        <authorList>
            <person name="Dahal R.H."/>
        </authorList>
    </citation>
    <scope>NUCLEOTIDE SEQUENCE [LARGE SCALE GENOMIC DNA]</scope>
    <source>
        <strain evidence="3">RP-3-7</strain>
    </source>
</reference>
<evidence type="ECO:0000313" key="3">
    <source>
        <dbReference type="Proteomes" id="UP000294194"/>
    </source>
</evidence>
<feature type="transmembrane region" description="Helical" evidence="1">
    <location>
        <begin position="125"/>
        <end position="148"/>
    </location>
</feature>
<name>A0A4Q9GN48_9MICO</name>
<dbReference type="AlphaFoldDB" id="A0A4Q9GN48"/>
<feature type="transmembrane region" description="Helical" evidence="1">
    <location>
        <begin position="98"/>
        <end position="119"/>
    </location>
</feature>
<feature type="transmembrane region" description="Helical" evidence="1">
    <location>
        <begin position="64"/>
        <end position="86"/>
    </location>
</feature>